<gene>
    <name evidence="5" type="ORF">SK128_024866</name>
</gene>
<dbReference type="Gene3D" id="3.90.550.10">
    <property type="entry name" value="Spore Coat Polysaccharide Biosynthesis Protein SpsA, Chain A"/>
    <property type="match status" value="1"/>
</dbReference>
<sequence length="552" mass="61192">MGRPLIVYTLKSLAVVPWISKIVVPSDEVPKMREVVHKAGLKKIVVIKGDETRHRSIKRGIEALASEAPDVVIIHDGARPLVPQDILTKVVKAAYAYRAAGAVRNLVSTVLKPTPEMLLMETLKRSLLVNSEMPQAFTYEIISEAYKKATPDELGYGTECLDLALKHSGVQAKLIPGPEELWKVTNSLDLEVANLTLPKYFRNILFVVPSVQSSASLEPLMEANDQLPSPKRLGMVEKDGEKDSHASLQVPDVSPLQVPVYPSLLKNYSSPTLPLESSASPSVVAPQLPPPLSPNIAAPPSPTVPRKSTHQEQNLQFLTSSSEEEENHTRDTGMLLFGLLRDTLREKSNVITLTKDKNQVKNTPFCTVIVTGYIVNLSDFEKQISLCRALSTEIRTLIFILTLDVHFDAIKMTDIQKCQKLIKDSTGTRKTRVSVILNPSSRGNQDVISFVTSCLDMKKETSSSTKALYENETKTLEIKSKVFSEEKVASTDKHPETPNQEDCGNIVMEISKKRKIMKHEYSENDSELTDIISAILDESSMCFHGKVILLDK</sequence>
<dbReference type="InterPro" id="IPR034683">
    <property type="entry name" value="IspD/TarI"/>
</dbReference>
<dbReference type="Proteomes" id="UP001381693">
    <property type="component" value="Unassembled WGS sequence"/>
</dbReference>
<dbReference type="GO" id="GO:0005829">
    <property type="term" value="C:cytosol"/>
    <property type="evidence" value="ECO:0007669"/>
    <property type="project" value="TreeGrafter"/>
</dbReference>
<dbReference type="PANTHER" id="PTHR43015:SF1">
    <property type="entry name" value="D-RIBITOL-5-PHOSPHATE CYTIDYLYLTRANSFERASE"/>
    <property type="match status" value="1"/>
</dbReference>
<name>A0AAN8XE07_HALRR</name>
<dbReference type="GO" id="GO:0008299">
    <property type="term" value="P:isoprenoid biosynthetic process"/>
    <property type="evidence" value="ECO:0007669"/>
    <property type="project" value="InterPro"/>
</dbReference>
<feature type="compositionally biased region" description="Basic and acidic residues" evidence="4">
    <location>
        <begin position="234"/>
        <end position="245"/>
    </location>
</feature>
<organism evidence="5 6">
    <name type="scientific">Halocaridina rubra</name>
    <name type="common">Hawaiian red shrimp</name>
    <dbReference type="NCBI Taxonomy" id="373956"/>
    <lineage>
        <taxon>Eukaryota</taxon>
        <taxon>Metazoa</taxon>
        <taxon>Ecdysozoa</taxon>
        <taxon>Arthropoda</taxon>
        <taxon>Crustacea</taxon>
        <taxon>Multicrustacea</taxon>
        <taxon>Malacostraca</taxon>
        <taxon>Eumalacostraca</taxon>
        <taxon>Eucarida</taxon>
        <taxon>Decapoda</taxon>
        <taxon>Pleocyemata</taxon>
        <taxon>Caridea</taxon>
        <taxon>Atyoidea</taxon>
        <taxon>Atyidae</taxon>
        <taxon>Halocaridina</taxon>
    </lineage>
</organism>
<accession>A0AAN8XE07</accession>
<feature type="region of interest" description="Disordered" evidence="4">
    <location>
        <begin position="275"/>
        <end position="313"/>
    </location>
</feature>
<dbReference type="InterPro" id="IPR018294">
    <property type="entry name" value="ISPD_synthase_CS"/>
</dbReference>
<evidence type="ECO:0008006" key="7">
    <source>
        <dbReference type="Google" id="ProtNLM"/>
    </source>
</evidence>
<dbReference type="InterPro" id="IPR029044">
    <property type="entry name" value="Nucleotide-diphossugar_trans"/>
</dbReference>
<feature type="region of interest" description="Disordered" evidence="4">
    <location>
        <begin position="222"/>
        <end position="251"/>
    </location>
</feature>
<dbReference type="GO" id="GO:0047349">
    <property type="term" value="F:D-ribitol-5-phosphate cytidylyltransferase activity"/>
    <property type="evidence" value="ECO:0007669"/>
    <property type="project" value="TreeGrafter"/>
</dbReference>
<evidence type="ECO:0000313" key="6">
    <source>
        <dbReference type="Proteomes" id="UP001381693"/>
    </source>
</evidence>
<dbReference type="Pfam" id="PF01128">
    <property type="entry name" value="IspD"/>
    <property type="match status" value="1"/>
</dbReference>
<dbReference type="EMBL" id="JAXCGZ010007695">
    <property type="protein sequence ID" value="KAK7078718.1"/>
    <property type="molecule type" value="Genomic_DNA"/>
</dbReference>
<dbReference type="AlphaFoldDB" id="A0AAN8XE07"/>
<keyword evidence="2" id="KW-0808">Transferase</keyword>
<comment type="caution">
    <text evidence="5">The sequence shown here is derived from an EMBL/GenBank/DDBJ whole genome shotgun (WGS) entry which is preliminary data.</text>
</comment>
<evidence type="ECO:0000313" key="5">
    <source>
        <dbReference type="EMBL" id="KAK7078718.1"/>
    </source>
</evidence>
<feature type="compositionally biased region" description="Pro residues" evidence="4">
    <location>
        <begin position="287"/>
        <end position="303"/>
    </location>
</feature>
<dbReference type="SUPFAM" id="SSF53448">
    <property type="entry name" value="Nucleotide-diphospho-sugar transferases"/>
    <property type="match status" value="1"/>
</dbReference>
<reference evidence="5 6" key="1">
    <citation type="submission" date="2023-11" db="EMBL/GenBank/DDBJ databases">
        <title>Halocaridina rubra genome assembly.</title>
        <authorList>
            <person name="Smith C."/>
        </authorList>
    </citation>
    <scope>NUCLEOTIDE SEQUENCE [LARGE SCALE GENOMIC DNA]</scope>
    <source>
        <strain evidence="5">EP-1</strain>
        <tissue evidence="5">Whole</tissue>
    </source>
</reference>
<keyword evidence="6" id="KW-1185">Reference proteome</keyword>
<dbReference type="PANTHER" id="PTHR43015">
    <property type="entry name" value="D-RIBITOL-5-PHOSPHATE CYTIDYLYLTRANSFERASE"/>
    <property type="match status" value="1"/>
</dbReference>
<comment type="similarity">
    <text evidence="1">Belongs to the IspD/TarI cytidylyltransferase family. IspD subfamily.</text>
</comment>
<proteinExistence type="inferred from homology"/>
<dbReference type="PROSITE" id="PS01295">
    <property type="entry name" value="ISPD"/>
    <property type="match status" value="1"/>
</dbReference>
<evidence type="ECO:0000256" key="3">
    <source>
        <dbReference type="ARBA" id="ARBA00022695"/>
    </source>
</evidence>
<dbReference type="GO" id="GO:0035269">
    <property type="term" value="P:protein O-linked glycosylation via mannose"/>
    <property type="evidence" value="ECO:0007669"/>
    <property type="project" value="TreeGrafter"/>
</dbReference>
<evidence type="ECO:0000256" key="4">
    <source>
        <dbReference type="SAM" id="MobiDB-lite"/>
    </source>
</evidence>
<evidence type="ECO:0000256" key="1">
    <source>
        <dbReference type="ARBA" id="ARBA00009789"/>
    </source>
</evidence>
<protein>
    <recommendedName>
        <fullName evidence="7">Isoprenoid synthase domain-containing protein</fullName>
    </recommendedName>
</protein>
<keyword evidence="3" id="KW-0548">Nucleotidyltransferase</keyword>
<evidence type="ECO:0000256" key="2">
    <source>
        <dbReference type="ARBA" id="ARBA00022679"/>
    </source>
</evidence>